<dbReference type="PROSITE" id="PS00149">
    <property type="entry name" value="SULFATASE_2"/>
    <property type="match status" value="1"/>
</dbReference>
<evidence type="ECO:0000313" key="9">
    <source>
        <dbReference type="Proteomes" id="UP000032544"/>
    </source>
</evidence>
<dbReference type="Pfam" id="PF00884">
    <property type="entry name" value="Sulfatase"/>
    <property type="match status" value="1"/>
</dbReference>
<keyword evidence="9" id="KW-1185">Reference proteome</keyword>
<evidence type="ECO:0000256" key="5">
    <source>
        <dbReference type="ARBA" id="ARBA00022801"/>
    </source>
</evidence>
<name>A0A0D8JEM4_9BACT</name>
<dbReference type="InterPro" id="IPR000917">
    <property type="entry name" value="Sulfatase_N"/>
</dbReference>
<dbReference type="SUPFAM" id="SSF53649">
    <property type="entry name" value="Alkaline phosphatase-like"/>
    <property type="match status" value="1"/>
</dbReference>
<evidence type="ECO:0000256" key="1">
    <source>
        <dbReference type="ARBA" id="ARBA00001913"/>
    </source>
</evidence>
<dbReference type="InterPro" id="IPR024607">
    <property type="entry name" value="Sulfatase_CS"/>
</dbReference>
<comment type="caution">
    <text evidence="8">The sequence shown here is derived from an EMBL/GenBank/DDBJ whole genome shotgun (WGS) entry which is preliminary data.</text>
</comment>
<keyword evidence="6" id="KW-0106">Calcium</keyword>
<keyword evidence="3" id="KW-0479">Metal-binding</keyword>
<reference evidence="8 9" key="1">
    <citation type="submission" date="2014-09" db="EMBL/GenBank/DDBJ databases">
        <title>Draft Genome Sequence of Draconibacterium sp. JN14CK-3.</title>
        <authorList>
            <person name="Dong C."/>
            <person name="Lai Q."/>
            <person name="Shao Z."/>
        </authorList>
    </citation>
    <scope>NUCLEOTIDE SEQUENCE [LARGE SCALE GENOMIC DNA]</scope>
    <source>
        <strain evidence="8 9">JN14CK-3</strain>
    </source>
</reference>
<dbReference type="Gene3D" id="3.40.720.10">
    <property type="entry name" value="Alkaline Phosphatase, subunit A"/>
    <property type="match status" value="1"/>
</dbReference>
<dbReference type="PATRIC" id="fig|1544798.3.peg.1640"/>
<dbReference type="AlphaFoldDB" id="A0A0D8JEM4"/>
<keyword evidence="4" id="KW-0732">Signal</keyword>
<feature type="domain" description="Sulfatase N-terminal" evidence="7">
    <location>
        <begin position="9"/>
        <end position="351"/>
    </location>
</feature>
<evidence type="ECO:0000256" key="2">
    <source>
        <dbReference type="ARBA" id="ARBA00008779"/>
    </source>
</evidence>
<evidence type="ECO:0000256" key="6">
    <source>
        <dbReference type="ARBA" id="ARBA00022837"/>
    </source>
</evidence>
<evidence type="ECO:0000313" key="8">
    <source>
        <dbReference type="EMBL" id="KJF45342.1"/>
    </source>
</evidence>
<dbReference type="GO" id="GO:0004065">
    <property type="term" value="F:arylsulfatase activity"/>
    <property type="evidence" value="ECO:0007669"/>
    <property type="project" value="TreeGrafter"/>
</dbReference>
<evidence type="ECO:0000256" key="4">
    <source>
        <dbReference type="ARBA" id="ARBA00022729"/>
    </source>
</evidence>
<dbReference type="CDD" id="cd16144">
    <property type="entry name" value="ARS_like"/>
    <property type="match status" value="1"/>
</dbReference>
<dbReference type="PANTHER" id="PTHR42693:SF42">
    <property type="entry name" value="ARYLSULFATASE G"/>
    <property type="match status" value="1"/>
</dbReference>
<dbReference type="STRING" id="1544798.LH29_08180"/>
<protein>
    <recommendedName>
        <fullName evidence="7">Sulfatase N-terminal domain-containing protein</fullName>
    </recommendedName>
</protein>
<dbReference type="Gene3D" id="3.30.1120.10">
    <property type="match status" value="1"/>
</dbReference>
<proteinExistence type="inferred from homology"/>
<comment type="cofactor">
    <cofactor evidence="1">
        <name>Ca(2+)</name>
        <dbReference type="ChEBI" id="CHEBI:29108"/>
    </cofactor>
</comment>
<gene>
    <name evidence="8" type="ORF">LH29_08180</name>
</gene>
<dbReference type="Proteomes" id="UP000032544">
    <property type="component" value="Unassembled WGS sequence"/>
</dbReference>
<dbReference type="InterPro" id="IPR017850">
    <property type="entry name" value="Alkaline_phosphatase_core_sf"/>
</dbReference>
<dbReference type="PANTHER" id="PTHR42693">
    <property type="entry name" value="ARYLSULFATASE FAMILY MEMBER"/>
    <property type="match status" value="1"/>
</dbReference>
<dbReference type="InterPro" id="IPR050738">
    <property type="entry name" value="Sulfatase"/>
</dbReference>
<keyword evidence="5" id="KW-0378">Hydrolase</keyword>
<sequence>MGFAQQQRPNIVFILADDLGWMDVGYNGSEYYETPNLDALSKKGVVFNRAYAAAPVCAPTRGSIMSGKYPATSGYTGLPGQVGRPAKGKLVDAPSLPALPLDEIALSRVLRDNGYSTWHVGKWHVGEGAGHSPVNYGFEKEITGYEGAKWVGKRFRQNDNMFITDHLTDTAMYLIENRDDKPFFLNLWYYAVHTPIKAKAADIAYFEEKAKRMGLDTINPFVEGENYPANPWFDKDRMNKRISRRKIQSNPVYAAFVYCLDYNVGRLVAKLEEENLMENTIFIFFSDNGGLSSAEGSPTCNAPLREGKGWMYEGGFREPCIFYWKDKIGSGVINQPVVSTDFYPTILDLAGLEQLPNQHTDGVSIKPLLTGQDTFSRGPIFWHSPHYFNNGGYPFSAITDGDWKYMFNYHSGKAELYNLMVDPSERKNLIDSRLDKAMEMEKELNNWLETLNPKFPEPNTDSKQ</sequence>
<dbReference type="GO" id="GO:0046872">
    <property type="term" value="F:metal ion binding"/>
    <property type="evidence" value="ECO:0007669"/>
    <property type="project" value="UniProtKB-KW"/>
</dbReference>
<comment type="similarity">
    <text evidence="2">Belongs to the sulfatase family.</text>
</comment>
<evidence type="ECO:0000256" key="3">
    <source>
        <dbReference type="ARBA" id="ARBA00022723"/>
    </source>
</evidence>
<dbReference type="EMBL" id="JRHC01000001">
    <property type="protein sequence ID" value="KJF45342.1"/>
    <property type="molecule type" value="Genomic_DNA"/>
</dbReference>
<evidence type="ECO:0000259" key="7">
    <source>
        <dbReference type="Pfam" id="PF00884"/>
    </source>
</evidence>
<organism evidence="8 9">
    <name type="scientific">Draconibacterium sediminis</name>
    <dbReference type="NCBI Taxonomy" id="1544798"/>
    <lineage>
        <taxon>Bacteria</taxon>
        <taxon>Pseudomonadati</taxon>
        <taxon>Bacteroidota</taxon>
        <taxon>Bacteroidia</taxon>
        <taxon>Marinilabiliales</taxon>
        <taxon>Prolixibacteraceae</taxon>
        <taxon>Draconibacterium</taxon>
    </lineage>
</organism>
<accession>A0A0D8JEM4</accession>